<evidence type="ECO:0000313" key="2">
    <source>
        <dbReference type="Proteomes" id="UP001454036"/>
    </source>
</evidence>
<dbReference type="EMBL" id="BAABME010020106">
    <property type="protein sequence ID" value="GAA0159407.1"/>
    <property type="molecule type" value="Genomic_DNA"/>
</dbReference>
<reference evidence="1 2" key="1">
    <citation type="submission" date="2024-01" db="EMBL/GenBank/DDBJ databases">
        <title>The complete chloroplast genome sequence of Lithospermum erythrorhizon: insights into the phylogenetic relationship among Boraginaceae species and the maternal lineages of purple gromwells.</title>
        <authorList>
            <person name="Okada T."/>
            <person name="Watanabe K."/>
        </authorList>
    </citation>
    <scope>NUCLEOTIDE SEQUENCE [LARGE SCALE GENOMIC DNA]</scope>
</reference>
<dbReference type="Proteomes" id="UP001454036">
    <property type="component" value="Unassembled WGS sequence"/>
</dbReference>
<dbReference type="InterPro" id="IPR053134">
    <property type="entry name" value="RNA-dir_DNA_polymerase"/>
</dbReference>
<dbReference type="CDD" id="cd01647">
    <property type="entry name" value="RT_LTR"/>
    <property type="match status" value="1"/>
</dbReference>
<gene>
    <name evidence="1" type="ORF">LIER_38863</name>
</gene>
<name>A0AAV3Q8A1_LITER</name>
<dbReference type="SUPFAM" id="SSF56672">
    <property type="entry name" value="DNA/RNA polymerases"/>
    <property type="match status" value="1"/>
</dbReference>
<keyword evidence="2" id="KW-1185">Reference proteome</keyword>
<dbReference type="PANTHER" id="PTHR24559:SF430">
    <property type="entry name" value="RNA-DIRECTED DNA POLYMERASE"/>
    <property type="match status" value="1"/>
</dbReference>
<evidence type="ECO:0008006" key="3">
    <source>
        <dbReference type="Google" id="ProtNLM"/>
    </source>
</evidence>
<dbReference type="InterPro" id="IPR043502">
    <property type="entry name" value="DNA/RNA_pol_sf"/>
</dbReference>
<dbReference type="AlphaFoldDB" id="A0AAV3Q8A1"/>
<evidence type="ECO:0000313" key="1">
    <source>
        <dbReference type="EMBL" id="GAA0159407.1"/>
    </source>
</evidence>
<organism evidence="1 2">
    <name type="scientific">Lithospermum erythrorhizon</name>
    <name type="common">Purple gromwell</name>
    <name type="synonym">Lithospermum officinale var. erythrorhizon</name>
    <dbReference type="NCBI Taxonomy" id="34254"/>
    <lineage>
        <taxon>Eukaryota</taxon>
        <taxon>Viridiplantae</taxon>
        <taxon>Streptophyta</taxon>
        <taxon>Embryophyta</taxon>
        <taxon>Tracheophyta</taxon>
        <taxon>Spermatophyta</taxon>
        <taxon>Magnoliopsida</taxon>
        <taxon>eudicotyledons</taxon>
        <taxon>Gunneridae</taxon>
        <taxon>Pentapetalae</taxon>
        <taxon>asterids</taxon>
        <taxon>lamiids</taxon>
        <taxon>Boraginales</taxon>
        <taxon>Boraginaceae</taxon>
        <taxon>Boraginoideae</taxon>
        <taxon>Lithospermeae</taxon>
        <taxon>Lithospermum</taxon>
    </lineage>
</organism>
<proteinExistence type="predicted"/>
<accession>A0AAV3Q8A1</accession>
<dbReference type="Gene3D" id="3.10.10.10">
    <property type="entry name" value="HIV Type 1 Reverse Transcriptase, subunit A, domain 1"/>
    <property type="match status" value="1"/>
</dbReference>
<dbReference type="PANTHER" id="PTHR24559">
    <property type="entry name" value="TRANSPOSON TY3-I GAG-POL POLYPROTEIN"/>
    <property type="match status" value="1"/>
</dbReference>
<sequence>MPGVDPGVSVHRFYVDPHYKPIKQKKRTFSEEKGEAIREEVDELLGANAIGELLFPTWLANVVLIPKPNGTWRICTDYTSINMACPKDCYPLPNIDRLVDSSDGYKVVDFMDEFWGYHQIIMVEEDVEKTVFVTEHGYVESKDPEGRSSLTGRIEALSRFISRARDRRLPFFKAIKKGKLVCAFIVAARKLKPYIEAHPVEALADFMVECTRGLEEEAPEVVNVI</sequence>
<protein>
    <recommendedName>
        <fullName evidence="3">Transposon Ty3-I Gag-Pol polyprotein</fullName>
    </recommendedName>
</protein>
<comment type="caution">
    <text evidence="1">The sequence shown here is derived from an EMBL/GenBank/DDBJ whole genome shotgun (WGS) entry which is preliminary data.</text>
</comment>